<organism evidence="4 5">
    <name type="scientific">Roseibium hamelinense</name>
    <dbReference type="NCBI Taxonomy" id="150831"/>
    <lineage>
        <taxon>Bacteria</taxon>
        <taxon>Pseudomonadati</taxon>
        <taxon>Pseudomonadota</taxon>
        <taxon>Alphaproteobacteria</taxon>
        <taxon>Hyphomicrobiales</taxon>
        <taxon>Stappiaceae</taxon>
        <taxon>Roseibium</taxon>
    </lineage>
</organism>
<evidence type="ECO:0000256" key="1">
    <source>
        <dbReference type="ARBA" id="ARBA00023224"/>
    </source>
</evidence>
<sequence length="570" mass="61302">MHDDHRAALDFLGCAFSKNDKLKDINRLLDEIMPSMMDDFYQQLQGSPASALFSSPDRLEPTKKAQTAHWKRLFESGLSEETLKNSEHIGAVHLEHGLSPTWYIAAYGWVLIRILPALNKKFRFDRGGFDKACETLICRMFADIATSLNGYQTASIAKAVSELREDKTTALGNLSRSVANLNGVALQLALLQRNSAEVASSGETISSAATELVSSISEITNTSDMAAQEAQDSSNSAADSQATVRKLSEVISNISSAVSQTSNSVDELSEASDQIGQMLSVIEGIAQQTNLLALNATIEAARAGEAGKGFAVVAQEVKQLATQTAKSTEDIAARITALREGMSTIQGNMELSTNAVSQSEEAIEQTSLQIDQFASQVSGVSHRMSEIAGILSQQKHACDEIAGSINGVAKLASESSKFVEEVSYNMKDSSANFLENARDSFDPESPVALCYMAKIDHVVFKKRVVDTCMGAENWSSHDVPDHHNCRLGKWYDGLQDPRIQALPSFKALVSPHEIVHAAAKEALDGAAENNTAKMSAALHAMDEASVDVLRLLDELAAAISAMNAQDQAAA</sequence>
<feature type="domain" description="Methyl-accepting transducer" evidence="3">
    <location>
        <begin position="173"/>
        <end position="409"/>
    </location>
</feature>
<dbReference type="CDD" id="cd11386">
    <property type="entry name" value="MCP_signal"/>
    <property type="match status" value="1"/>
</dbReference>
<dbReference type="PANTHER" id="PTHR32089:SF112">
    <property type="entry name" value="LYSOZYME-LIKE PROTEIN-RELATED"/>
    <property type="match status" value="1"/>
</dbReference>
<dbReference type="Proteomes" id="UP000320593">
    <property type="component" value="Unassembled WGS sequence"/>
</dbReference>
<evidence type="ECO:0000256" key="2">
    <source>
        <dbReference type="PROSITE-ProRule" id="PRU00284"/>
    </source>
</evidence>
<dbReference type="InterPro" id="IPR039379">
    <property type="entry name" value="Protoglobin_sensor_dom"/>
</dbReference>
<protein>
    <submittedName>
        <fullName evidence="4">Methyl-accepting chemotaxis protein</fullName>
    </submittedName>
</protein>
<name>A0A562T9B2_9HYPH</name>
<dbReference type="RefSeq" id="WP_145342351.1">
    <property type="nucleotide sequence ID" value="NZ_SMLY01000066.1"/>
</dbReference>
<dbReference type="AlphaFoldDB" id="A0A562T9B2"/>
<keyword evidence="1 2" id="KW-0807">Transducer</keyword>
<dbReference type="Gene3D" id="1.20.120.30">
    <property type="entry name" value="Aspartate receptor, ligand-binding domain"/>
    <property type="match status" value="1"/>
</dbReference>
<proteinExistence type="predicted"/>
<dbReference type="InterPro" id="IPR025991">
    <property type="entry name" value="Chemoreceptor_zinc-bind_dom"/>
</dbReference>
<comment type="caution">
    <text evidence="4">The sequence shown here is derived from an EMBL/GenBank/DDBJ whole genome shotgun (WGS) entry which is preliminary data.</text>
</comment>
<dbReference type="PROSITE" id="PS50111">
    <property type="entry name" value="CHEMOTAXIS_TRANSDUC_2"/>
    <property type="match status" value="1"/>
</dbReference>
<dbReference type="InterPro" id="IPR009050">
    <property type="entry name" value="Globin-like_sf"/>
</dbReference>
<dbReference type="GO" id="GO:0019825">
    <property type="term" value="F:oxygen binding"/>
    <property type="evidence" value="ECO:0007669"/>
    <property type="project" value="InterPro"/>
</dbReference>
<evidence type="ECO:0000313" key="4">
    <source>
        <dbReference type="EMBL" id="TWI89596.1"/>
    </source>
</evidence>
<dbReference type="Gene3D" id="1.10.287.950">
    <property type="entry name" value="Methyl-accepting chemotaxis protein"/>
    <property type="match status" value="1"/>
</dbReference>
<dbReference type="InterPro" id="IPR004089">
    <property type="entry name" value="MCPsignal_dom"/>
</dbReference>
<dbReference type="GO" id="GO:0007165">
    <property type="term" value="P:signal transduction"/>
    <property type="evidence" value="ECO:0007669"/>
    <property type="project" value="UniProtKB-KW"/>
</dbReference>
<dbReference type="EMBL" id="VLLF01000003">
    <property type="protein sequence ID" value="TWI89596.1"/>
    <property type="molecule type" value="Genomic_DNA"/>
</dbReference>
<evidence type="ECO:0000259" key="3">
    <source>
        <dbReference type="PROSITE" id="PS50111"/>
    </source>
</evidence>
<dbReference type="InterPro" id="IPR012292">
    <property type="entry name" value="Globin/Proto"/>
</dbReference>
<dbReference type="SUPFAM" id="SSF58104">
    <property type="entry name" value="Methyl-accepting chemotaxis protein (MCP) signaling domain"/>
    <property type="match status" value="1"/>
</dbReference>
<dbReference type="Gene3D" id="1.10.490.10">
    <property type="entry name" value="Globins"/>
    <property type="match status" value="1"/>
</dbReference>
<evidence type="ECO:0000313" key="5">
    <source>
        <dbReference type="Proteomes" id="UP000320593"/>
    </source>
</evidence>
<dbReference type="Pfam" id="PF00015">
    <property type="entry name" value="MCPsignal"/>
    <property type="match status" value="1"/>
</dbReference>
<reference evidence="4 5" key="1">
    <citation type="submission" date="2019-07" db="EMBL/GenBank/DDBJ databases">
        <title>Genomic Encyclopedia of Archaeal and Bacterial Type Strains, Phase II (KMG-II): from individual species to whole genera.</title>
        <authorList>
            <person name="Goeker M."/>
        </authorList>
    </citation>
    <scope>NUCLEOTIDE SEQUENCE [LARGE SCALE GENOMIC DNA]</scope>
    <source>
        <strain evidence="4 5">ATCC BAA-252</strain>
    </source>
</reference>
<dbReference type="SUPFAM" id="SSF46458">
    <property type="entry name" value="Globin-like"/>
    <property type="match status" value="1"/>
</dbReference>
<dbReference type="CDD" id="cd01068">
    <property type="entry name" value="globin_sensor"/>
    <property type="match status" value="1"/>
</dbReference>
<keyword evidence="5" id="KW-1185">Reference proteome</keyword>
<dbReference type="PANTHER" id="PTHR32089">
    <property type="entry name" value="METHYL-ACCEPTING CHEMOTAXIS PROTEIN MCPB"/>
    <property type="match status" value="1"/>
</dbReference>
<dbReference type="GO" id="GO:0020037">
    <property type="term" value="F:heme binding"/>
    <property type="evidence" value="ECO:0007669"/>
    <property type="project" value="InterPro"/>
</dbReference>
<dbReference type="OrthoDB" id="4514964at2"/>
<dbReference type="Pfam" id="PF11563">
    <property type="entry name" value="Protoglobin"/>
    <property type="match status" value="1"/>
</dbReference>
<dbReference type="Pfam" id="PF13682">
    <property type="entry name" value="CZB"/>
    <property type="match status" value="1"/>
</dbReference>
<gene>
    <name evidence="4" type="ORF">JM93_01800</name>
</gene>
<dbReference type="SMART" id="SM00283">
    <property type="entry name" value="MA"/>
    <property type="match status" value="1"/>
</dbReference>
<dbReference type="InterPro" id="IPR044398">
    <property type="entry name" value="Globin-sensor_dom"/>
</dbReference>
<dbReference type="GO" id="GO:0016020">
    <property type="term" value="C:membrane"/>
    <property type="evidence" value="ECO:0007669"/>
    <property type="project" value="InterPro"/>
</dbReference>
<accession>A0A562T9B2</accession>